<evidence type="ECO:0000256" key="3">
    <source>
        <dbReference type="ARBA" id="ARBA00022701"/>
    </source>
</evidence>
<sequence length="653" mass="75798">MEKWKRCRKQIVSKLLPFSTFSLPTEYCSSEPDAYFTPMESIDLSSLTLFSQEQHLVKDLFLVYMAYQGNSIRFVKDGDNVTWTVNPSSDTCLRSALYTDACLPLAATFIQLRHNIKNMCCELSRGRVVLAVGTAAEEFFNSEIMPLLVKLELENRSDQKSLTLAEVATYMRPYIQITKQLNVVLSTIIKEDLVGGEVLSLLAEQIRKCVSPTTRDMLQKFELAGLEQYFELLFWWIRYGKIQDYCHDFMIWDLNSSKMFTKSDIVSEDDGIFGDGSNNFDDRFCVVKALCPLQLEPAFEDILKCGTYLNIAEMIKGATTAFDDERIGEEEELEEWKRKNVDDVVREVKKARLKASKDLVQILRKQFGLDEYFESLHNFLLLQRSDWLVSFYELSRDILISSVRDISIKKLQILFEEAIDCSTLHFDKHRHIFRPVLEKYDVFTSLRLISGKIDQRNKLRTDFDAIESKNGLDALSIHINVDSPLSLVFPSRILLYYNLLFRIFFYLFNATTQICTKQMSIDLVTLNERHLLEEMLHFLNAYNLHCSVYVVPRLWDIFLGKLSKSASLEEILSFQNSFFADTMAQCFLPDPEFMDLLSNLVTVIQNFTTGEVKYDQSIQKWNKYLGKMYSLLSKPNNNNAYGQLHTRIFSQIY</sequence>
<feature type="domain" description="Gamma tubulin complex component C-terminal" evidence="6">
    <location>
        <begin position="372"/>
        <end position="609"/>
    </location>
</feature>
<evidence type="ECO:0000256" key="2">
    <source>
        <dbReference type="ARBA" id="ARBA00022490"/>
    </source>
</evidence>
<dbReference type="OMA" id="GCSFANC"/>
<feature type="domain" description="Gamma tubulin complex component protein N-terminal" evidence="7">
    <location>
        <begin position="57"/>
        <end position="365"/>
    </location>
</feature>
<dbReference type="GO" id="GO:0000930">
    <property type="term" value="C:gamma-tubulin complex"/>
    <property type="evidence" value="ECO:0007669"/>
    <property type="project" value="TreeGrafter"/>
</dbReference>
<dbReference type="AlphaFoldDB" id="A0A8R1TLQ0"/>
<name>A0A8R1TLQ0_ONCVO</name>
<dbReference type="GO" id="GO:0051011">
    <property type="term" value="F:microtubule minus-end binding"/>
    <property type="evidence" value="ECO:0007669"/>
    <property type="project" value="TreeGrafter"/>
</dbReference>
<dbReference type="EnsemblMetazoa" id="OVOC12221.1">
    <property type="protein sequence ID" value="OVOC12221.1"/>
    <property type="gene ID" value="WBGene00249030"/>
</dbReference>
<dbReference type="Gene3D" id="1.20.120.1900">
    <property type="entry name" value="Gamma-tubulin complex, C-terminal domain"/>
    <property type="match status" value="1"/>
</dbReference>
<accession>A0A8R1TLQ0</accession>
<dbReference type="Pfam" id="PF04130">
    <property type="entry name" value="GCP_C_terminal"/>
    <property type="match status" value="1"/>
</dbReference>
<dbReference type="GO" id="GO:0007020">
    <property type="term" value="P:microtubule nucleation"/>
    <property type="evidence" value="ECO:0007669"/>
    <property type="project" value="InterPro"/>
</dbReference>
<evidence type="ECO:0000313" key="9">
    <source>
        <dbReference type="Proteomes" id="UP000024404"/>
    </source>
</evidence>
<protein>
    <recommendedName>
        <fullName evidence="5">Gamma-tubulin complex component</fullName>
    </recommendedName>
</protein>
<dbReference type="EMBL" id="CMVM020000407">
    <property type="status" value="NOT_ANNOTATED_CDS"/>
    <property type="molecule type" value="Genomic_DNA"/>
</dbReference>
<dbReference type="GO" id="GO:0051321">
    <property type="term" value="P:meiotic cell cycle"/>
    <property type="evidence" value="ECO:0007669"/>
    <property type="project" value="TreeGrafter"/>
</dbReference>
<comment type="similarity">
    <text evidence="1 5">Belongs to the TUBGCP family.</text>
</comment>
<organism evidence="8 9">
    <name type="scientific">Onchocerca volvulus</name>
    <dbReference type="NCBI Taxonomy" id="6282"/>
    <lineage>
        <taxon>Eukaryota</taxon>
        <taxon>Metazoa</taxon>
        <taxon>Ecdysozoa</taxon>
        <taxon>Nematoda</taxon>
        <taxon>Chromadorea</taxon>
        <taxon>Rhabditida</taxon>
        <taxon>Spirurina</taxon>
        <taxon>Spiruromorpha</taxon>
        <taxon>Filarioidea</taxon>
        <taxon>Onchocercidae</taxon>
        <taxon>Onchocerca</taxon>
    </lineage>
</organism>
<evidence type="ECO:0000313" key="8">
    <source>
        <dbReference type="EnsemblMetazoa" id="OVOC12221.1"/>
    </source>
</evidence>
<dbReference type="InterPro" id="IPR007259">
    <property type="entry name" value="GCP"/>
</dbReference>
<dbReference type="GO" id="GO:0031122">
    <property type="term" value="P:cytoplasmic microtubule organization"/>
    <property type="evidence" value="ECO:0007669"/>
    <property type="project" value="TreeGrafter"/>
</dbReference>
<keyword evidence="4 5" id="KW-0206">Cytoskeleton</keyword>
<dbReference type="InterPro" id="IPR040457">
    <property type="entry name" value="GCP_C"/>
</dbReference>
<proteinExistence type="inferred from homology"/>
<dbReference type="Proteomes" id="UP000024404">
    <property type="component" value="Unassembled WGS sequence"/>
</dbReference>
<dbReference type="PANTHER" id="PTHR19302:SF13">
    <property type="entry name" value="GAMMA-TUBULIN COMPLEX COMPONENT 2"/>
    <property type="match status" value="1"/>
</dbReference>
<dbReference type="GO" id="GO:0043015">
    <property type="term" value="F:gamma-tubulin binding"/>
    <property type="evidence" value="ECO:0007669"/>
    <property type="project" value="InterPro"/>
</dbReference>
<dbReference type="GO" id="GO:0005874">
    <property type="term" value="C:microtubule"/>
    <property type="evidence" value="ECO:0007669"/>
    <property type="project" value="UniProtKB-KW"/>
</dbReference>
<dbReference type="PANTHER" id="PTHR19302">
    <property type="entry name" value="GAMMA TUBULIN COMPLEX PROTEIN"/>
    <property type="match status" value="1"/>
</dbReference>
<evidence type="ECO:0000256" key="1">
    <source>
        <dbReference type="ARBA" id="ARBA00010337"/>
    </source>
</evidence>
<dbReference type="GO" id="GO:0051225">
    <property type="term" value="P:spindle assembly"/>
    <property type="evidence" value="ECO:0007669"/>
    <property type="project" value="TreeGrafter"/>
</dbReference>
<keyword evidence="3 5" id="KW-0493">Microtubule</keyword>
<evidence type="ECO:0000259" key="7">
    <source>
        <dbReference type="Pfam" id="PF17681"/>
    </source>
</evidence>
<dbReference type="GO" id="GO:0000922">
    <property type="term" value="C:spindle pole"/>
    <property type="evidence" value="ECO:0007669"/>
    <property type="project" value="InterPro"/>
</dbReference>
<evidence type="ECO:0000256" key="5">
    <source>
        <dbReference type="RuleBase" id="RU363050"/>
    </source>
</evidence>
<dbReference type="Pfam" id="PF17681">
    <property type="entry name" value="GCP_N_terminal"/>
    <property type="match status" value="1"/>
</dbReference>
<dbReference type="InterPro" id="IPR041470">
    <property type="entry name" value="GCP_N"/>
</dbReference>
<evidence type="ECO:0000259" key="6">
    <source>
        <dbReference type="Pfam" id="PF04130"/>
    </source>
</evidence>
<comment type="subcellular location">
    <subcellularLocation>
        <location evidence="5">Cytoplasm</location>
        <location evidence="5">Cytoskeleton</location>
        <location evidence="5">Microtubule organizing center</location>
    </subcellularLocation>
</comment>
<reference evidence="9" key="1">
    <citation type="submission" date="2013-10" db="EMBL/GenBank/DDBJ databases">
        <title>Genome sequencing of Onchocerca volvulus.</title>
        <authorList>
            <person name="Cotton J."/>
            <person name="Tsai J."/>
            <person name="Stanley E."/>
            <person name="Tracey A."/>
            <person name="Holroyd N."/>
            <person name="Lustigman S."/>
            <person name="Berriman M."/>
        </authorList>
    </citation>
    <scope>NUCLEOTIDE SEQUENCE</scope>
</reference>
<keyword evidence="2 5" id="KW-0963">Cytoplasm</keyword>
<evidence type="ECO:0000256" key="4">
    <source>
        <dbReference type="ARBA" id="ARBA00023212"/>
    </source>
</evidence>
<dbReference type="InterPro" id="IPR042241">
    <property type="entry name" value="GCP_C_sf"/>
</dbReference>
<keyword evidence="9" id="KW-1185">Reference proteome</keyword>
<dbReference type="GO" id="GO:0000278">
    <property type="term" value="P:mitotic cell cycle"/>
    <property type="evidence" value="ECO:0007669"/>
    <property type="project" value="TreeGrafter"/>
</dbReference>
<reference evidence="8" key="2">
    <citation type="submission" date="2022-06" db="UniProtKB">
        <authorList>
            <consortium name="EnsemblMetazoa"/>
        </authorList>
    </citation>
    <scope>IDENTIFICATION</scope>
</reference>